<proteinExistence type="predicted"/>
<evidence type="ECO:0000313" key="1">
    <source>
        <dbReference type="EMBL" id="KAJ5592651.1"/>
    </source>
</evidence>
<gene>
    <name evidence="1" type="ORF">N7537_009555</name>
</gene>
<dbReference type="EMBL" id="JAQJAE010000005">
    <property type="protein sequence ID" value="KAJ5592651.1"/>
    <property type="molecule type" value="Genomic_DNA"/>
</dbReference>
<evidence type="ECO:0000313" key="2">
    <source>
        <dbReference type="Proteomes" id="UP001213799"/>
    </source>
</evidence>
<reference evidence="1" key="2">
    <citation type="submission" date="2023-01" db="EMBL/GenBank/DDBJ databases">
        <authorList>
            <person name="Petersen C."/>
        </authorList>
    </citation>
    <scope>NUCLEOTIDE SEQUENCE</scope>
    <source>
        <strain evidence="1">IBT 12815</strain>
    </source>
</reference>
<reference evidence="1" key="1">
    <citation type="journal article" date="2023" name="IMA Fungus">
        <title>Comparative genomic study of the Penicillium genus elucidates a diverse pangenome and 15 lateral gene transfer events.</title>
        <authorList>
            <person name="Petersen C."/>
            <person name="Sorensen T."/>
            <person name="Nielsen M.R."/>
            <person name="Sondergaard T.E."/>
            <person name="Sorensen J.L."/>
            <person name="Fitzpatrick D.A."/>
            <person name="Frisvad J.C."/>
            <person name="Nielsen K.L."/>
        </authorList>
    </citation>
    <scope>NUCLEOTIDE SEQUENCE</scope>
    <source>
        <strain evidence="1">IBT 12815</strain>
    </source>
</reference>
<comment type="caution">
    <text evidence="1">The sequence shown here is derived from an EMBL/GenBank/DDBJ whole genome shotgun (WGS) entry which is preliminary data.</text>
</comment>
<dbReference type="Proteomes" id="UP001213799">
    <property type="component" value="Unassembled WGS sequence"/>
</dbReference>
<protein>
    <submittedName>
        <fullName evidence="1">Uncharacterized protein</fullName>
    </submittedName>
</protein>
<dbReference type="GeneID" id="81590851"/>
<dbReference type="RefSeq" id="XP_056749277.1">
    <property type="nucleotide sequence ID" value="XM_056900609.1"/>
</dbReference>
<keyword evidence="2" id="KW-1185">Reference proteome</keyword>
<name>A0AAD6GUV7_9EURO</name>
<accession>A0AAD6GUV7</accession>
<sequence length="104" mass="12018">MTRRTRIPFCNILRVRDPPPRVEPVEPVEPKKFKTLWKISSEIVEIIFQLLSDLDRACFALSYSVAYVSYQHCLGRYYFVAFKTSAGYTVLDVKIFTGTLDGSF</sequence>
<dbReference type="AlphaFoldDB" id="A0AAD6GUV7"/>
<organism evidence="1 2">
    <name type="scientific">Penicillium hordei</name>
    <dbReference type="NCBI Taxonomy" id="40994"/>
    <lineage>
        <taxon>Eukaryota</taxon>
        <taxon>Fungi</taxon>
        <taxon>Dikarya</taxon>
        <taxon>Ascomycota</taxon>
        <taxon>Pezizomycotina</taxon>
        <taxon>Eurotiomycetes</taxon>
        <taxon>Eurotiomycetidae</taxon>
        <taxon>Eurotiales</taxon>
        <taxon>Aspergillaceae</taxon>
        <taxon>Penicillium</taxon>
    </lineage>
</organism>